<dbReference type="EMBL" id="CP009621">
    <property type="protein sequence ID" value="AKD05340.1"/>
    <property type="molecule type" value="Genomic_DNA"/>
</dbReference>
<gene>
    <name evidence="6" type="ORF">PKOR_22690</name>
</gene>
<accession>A0A0E3ZIE2</accession>
<evidence type="ECO:0000313" key="7">
    <source>
        <dbReference type="Proteomes" id="UP000033109"/>
    </source>
</evidence>
<evidence type="ECO:0000256" key="3">
    <source>
        <dbReference type="ARBA" id="ARBA00022989"/>
    </source>
</evidence>
<evidence type="ECO:0000313" key="6">
    <source>
        <dbReference type="EMBL" id="AKD05340.1"/>
    </source>
</evidence>
<dbReference type="PANTHER" id="PTHR11706:SF3">
    <property type="entry name" value="METAL ION TRANSPORT PROTEIN"/>
    <property type="match status" value="1"/>
</dbReference>
<feature type="transmembrane region" description="Helical" evidence="5">
    <location>
        <begin position="321"/>
        <end position="339"/>
    </location>
</feature>
<dbReference type="STRING" id="400092.PKOR_22690"/>
<organism evidence="6 7">
    <name type="scientific">Pontibacter korlensis</name>
    <dbReference type="NCBI Taxonomy" id="400092"/>
    <lineage>
        <taxon>Bacteria</taxon>
        <taxon>Pseudomonadati</taxon>
        <taxon>Bacteroidota</taxon>
        <taxon>Cytophagia</taxon>
        <taxon>Cytophagales</taxon>
        <taxon>Hymenobacteraceae</taxon>
        <taxon>Pontibacter</taxon>
    </lineage>
</organism>
<dbReference type="Proteomes" id="UP000033109">
    <property type="component" value="Chromosome"/>
</dbReference>
<evidence type="ECO:0000256" key="4">
    <source>
        <dbReference type="ARBA" id="ARBA00023136"/>
    </source>
</evidence>
<evidence type="ECO:0000256" key="5">
    <source>
        <dbReference type="SAM" id="Phobius"/>
    </source>
</evidence>
<name>A0A0E3ZIE2_9BACT</name>
<dbReference type="KEGG" id="pko:PKOR_22690"/>
<dbReference type="HOGENOM" id="CLU_046131_0_0_10"/>
<dbReference type="RefSeq" id="WP_046313690.1">
    <property type="nucleotide sequence ID" value="NZ_CBCSCY010000065.1"/>
</dbReference>
<feature type="transmembrane region" description="Helical" evidence="5">
    <location>
        <begin position="462"/>
        <end position="485"/>
    </location>
</feature>
<keyword evidence="2 5" id="KW-0812">Transmembrane</keyword>
<protein>
    <recommendedName>
        <fullName evidence="8">Manganese transporter</fullName>
    </recommendedName>
</protein>
<dbReference type="PATRIC" id="fig|400092.3.peg.4993"/>
<dbReference type="AlphaFoldDB" id="A0A0E3ZIE2"/>
<comment type="subcellular location">
    <subcellularLocation>
        <location evidence="1">Membrane</location>
        <topology evidence="1">Multi-pass membrane protein</topology>
    </subcellularLocation>
</comment>
<dbReference type="GO" id="GO:0005886">
    <property type="term" value="C:plasma membrane"/>
    <property type="evidence" value="ECO:0007669"/>
    <property type="project" value="TreeGrafter"/>
</dbReference>
<reference evidence="6 7" key="1">
    <citation type="journal article" date="2015" name="Sci. Rep.">
        <title>Unraveling adaptation of Pontibacter korlensis to radiation and infertility in desert through complete genome and comparative transcriptomic analysis.</title>
        <authorList>
            <person name="Dai J."/>
            <person name="Dai W."/>
            <person name="Qiu C."/>
            <person name="Yang Z."/>
            <person name="Zhang Y."/>
            <person name="Zhou M."/>
            <person name="Zhang L."/>
            <person name="Fang C."/>
            <person name="Gao Q."/>
            <person name="Yang Q."/>
            <person name="Li X."/>
            <person name="Wang Z."/>
            <person name="Wang Z."/>
            <person name="Jia Z."/>
            <person name="Chen X."/>
        </authorList>
    </citation>
    <scope>NUCLEOTIDE SEQUENCE [LARGE SCALE GENOMIC DNA]</scope>
    <source>
        <strain evidence="6 7">X14-1T</strain>
    </source>
</reference>
<dbReference type="GO" id="GO:0034755">
    <property type="term" value="P:iron ion transmembrane transport"/>
    <property type="evidence" value="ECO:0007669"/>
    <property type="project" value="TreeGrafter"/>
</dbReference>
<keyword evidence="3 5" id="KW-1133">Transmembrane helix</keyword>
<dbReference type="GO" id="GO:0005384">
    <property type="term" value="F:manganese ion transmembrane transporter activity"/>
    <property type="evidence" value="ECO:0007669"/>
    <property type="project" value="TreeGrafter"/>
</dbReference>
<keyword evidence="7" id="KW-1185">Reference proteome</keyword>
<feature type="transmembrane region" description="Helical" evidence="5">
    <location>
        <begin position="136"/>
        <end position="154"/>
    </location>
</feature>
<feature type="transmembrane region" description="Helical" evidence="5">
    <location>
        <begin position="161"/>
        <end position="180"/>
    </location>
</feature>
<feature type="transmembrane region" description="Helical" evidence="5">
    <location>
        <begin position="404"/>
        <end position="422"/>
    </location>
</feature>
<dbReference type="GO" id="GO:0015086">
    <property type="term" value="F:cadmium ion transmembrane transporter activity"/>
    <property type="evidence" value="ECO:0007669"/>
    <property type="project" value="TreeGrafter"/>
</dbReference>
<dbReference type="InterPro" id="IPR001046">
    <property type="entry name" value="NRAMP_fam"/>
</dbReference>
<proteinExistence type="predicted"/>
<evidence type="ECO:0000256" key="1">
    <source>
        <dbReference type="ARBA" id="ARBA00004141"/>
    </source>
</evidence>
<dbReference type="OrthoDB" id="9787548at2"/>
<feature type="transmembrane region" description="Helical" evidence="5">
    <location>
        <begin position="428"/>
        <end position="450"/>
    </location>
</feature>
<sequence length="489" mass="54131">MSRREEIERRKDLPDAPKGWDRFKWYGPGLLWMVAAVGSGSVLFTPRIGARYGYEFLWMALIFIFLMWVMIREVGRYNVVTGKTIFEGYRDISGKSNWSLYFILVPQILAAVVTIAGIAALAGSAMMIVLPWQYEAYAATIIVLCLIIVLTGTYKTFERIMSIMAGVLVFIVVVTAFRVLPDSGELGQGIVPAIPENIDIEFVLPWVGFILAGASGIMWFSYWVSARKYGGELTREEEVNKFSEEEEQEDIQQSEEVYAQQKSWIKTLTVTSAIGVVGGGIVLLSFLVLGAELLRPQGLIPEGIDVAKDLTRLLSQVWGEIGKWVFVTGIMIALLGTILSNQDGYGRMFADGTVILLMPLLKKKELVNPGLPDTAEDKAKPRDGLDGRKKKITSFLLDKKKLRVIYAIVLGAALPLVAFFIVRDPVEILSIAGTVAAVHTPVVVFLTLHLNRNRLPKPLRPGGFVTVAMWLSGIAYGAFAVYHFATLSQ</sequence>
<feature type="transmembrane region" description="Helical" evidence="5">
    <location>
        <begin position="268"/>
        <end position="289"/>
    </location>
</feature>
<dbReference type="Pfam" id="PF01566">
    <property type="entry name" value="Nramp"/>
    <property type="match status" value="1"/>
</dbReference>
<evidence type="ECO:0008006" key="8">
    <source>
        <dbReference type="Google" id="ProtNLM"/>
    </source>
</evidence>
<feature type="transmembrane region" description="Helical" evidence="5">
    <location>
        <begin position="52"/>
        <end position="71"/>
    </location>
</feature>
<feature type="transmembrane region" description="Helical" evidence="5">
    <location>
        <begin position="25"/>
        <end position="46"/>
    </location>
</feature>
<dbReference type="NCBIfam" id="NF037982">
    <property type="entry name" value="Nramp_1"/>
    <property type="match status" value="1"/>
</dbReference>
<evidence type="ECO:0000256" key="2">
    <source>
        <dbReference type="ARBA" id="ARBA00022692"/>
    </source>
</evidence>
<dbReference type="PANTHER" id="PTHR11706">
    <property type="entry name" value="SOLUTE CARRIER PROTEIN FAMILY 11 MEMBER"/>
    <property type="match status" value="1"/>
</dbReference>
<feature type="transmembrane region" description="Helical" evidence="5">
    <location>
        <begin position="100"/>
        <end position="130"/>
    </location>
</feature>
<keyword evidence="4 5" id="KW-0472">Membrane</keyword>
<feature type="transmembrane region" description="Helical" evidence="5">
    <location>
        <begin position="200"/>
        <end position="225"/>
    </location>
</feature>